<accession>A0A8T2TLT1</accession>
<gene>
    <name evidence="1" type="ORF">KP509_12G005100</name>
</gene>
<dbReference type="Proteomes" id="UP000825935">
    <property type="component" value="Chromosome 12"/>
</dbReference>
<proteinExistence type="predicted"/>
<dbReference type="EMBL" id="CM035417">
    <property type="protein sequence ID" value="KAH7422354.1"/>
    <property type="molecule type" value="Genomic_DNA"/>
</dbReference>
<reference evidence="1" key="1">
    <citation type="submission" date="2021-08" db="EMBL/GenBank/DDBJ databases">
        <title>WGS assembly of Ceratopteris richardii.</title>
        <authorList>
            <person name="Marchant D.B."/>
            <person name="Chen G."/>
            <person name="Jenkins J."/>
            <person name="Shu S."/>
            <person name="Leebens-Mack J."/>
            <person name="Grimwood J."/>
            <person name="Schmutz J."/>
            <person name="Soltis P."/>
            <person name="Soltis D."/>
            <person name="Chen Z.-H."/>
        </authorList>
    </citation>
    <scope>NUCLEOTIDE SEQUENCE</scope>
    <source>
        <strain evidence="1">Whitten #5841</strain>
        <tissue evidence="1">Leaf</tissue>
    </source>
</reference>
<dbReference type="OrthoDB" id="4951847at2759"/>
<comment type="caution">
    <text evidence="1">The sequence shown here is derived from an EMBL/GenBank/DDBJ whole genome shotgun (WGS) entry which is preliminary data.</text>
</comment>
<organism evidence="1 2">
    <name type="scientific">Ceratopteris richardii</name>
    <name type="common">Triangle waterfern</name>
    <dbReference type="NCBI Taxonomy" id="49495"/>
    <lineage>
        <taxon>Eukaryota</taxon>
        <taxon>Viridiplantae</taxon>
        <taxon>Streptophyta</taxon>
        <taxon>Embryophyta</taxon>
        <taxon>Tracheophyta</taxon>
        <taxon>Polypodiopsida</taxon>
        <taxon>Polypodiidae</taxon>
        <taxon>Polypodiales</taxon>
        <taxon>Pteridineae</taxon>
        <taxon>Pteridaceae</taxon>
        <taxon>Parkerioideae</taxon>
        <taxon>Ceratopteris</taxon>
    </lineage>
</organism>
<protein>
    <submittedName>
        <fullName evidence="1">Uncharacterized protein</fullName>
    </submittedName>
</protein>
<keyword evidence="2" id="KW-1185">Reference proteome</keyword>
<dbReference type="AlphaFoldDB" id="A0A8T2TLT1"/>
<evidence type="ECO:0000313" key="2">
    <source>
        <dbReference type="Proteomes" id="UP000825935"/>
    </source>
</evidence>
<name>A0A8T2TLT1_CERRI</name>
<sequence length="145" mass="16836">MEDIGKLSWFKACRSKANMIIMFFTTKVKVLAMGIATLRLRSRSSQDLHICGLYFQDCLRFRFLLGKRWLVGCGLSDEYGLEEFKRIQKICLEENFWESIKVILGAITLIYKVLRMMDCEGATLVLLVHFMRQAMQHINACDIVT</sequence>
<evidence type="ECO:0000313" key="1">
    <source>
        <dbReference type="EMBL" id="KAH7422354.1"/>
    </source>
</evidence>